<keyword evidence="7" id="KW-0786">Thiamine pyrophosphate</keyword>
<dbReference type="GO" id="GO:0003984">
    <property type="term" value="F:acetolactate synthase activity"/>
    <property type="evidence" value="ECO:0007669"/>
    <property type="project" value="UniProtKB-EC"/>
</dbReference>
<comment type="pathway">
    <text evidence="2">Amino-acid biosynthesis; L-isoleucine biosynthesis; L-isoleucine from 2-oxobutanoate: step 1/4.</text>
</comment>
<dbReference type="FunFam" id="3.40.50.1220:FF:000008">
    <property type="entry name" value="Acetolactate synthase"/>
    <property type="match status" value="1"/>
</dbReference>
<organism evidence="10">
    <name type="scientific">Prunus dulcis</name>
    <name type="common">Almond</name>
    <name type="synonym">Amygdalus dulcis</name>
    <dbReference type="NCBI Taxonomy" id="3755"/>
    <lineage>
        <taxon>Eukaryota</taxon>
        <taxon>Viridiplantae</taxon>
        <taxon>Streptophyta</taxon>
        <taxon>Embryophyta</taxon>
        <taxon>Tracheophyta</taxon>
        <taxon>Spermatophyta</taxon>
        <taxon>Magnoliopsida</taxon>
        <taxon>eudicotyledons</taxon>
        <taxon>Gunneridae</taxon>
        <taxon>Pentapetalae</taxon>
        <taxon>rosids</taxon>
        <taxon>fabids</taxon>
        <taxon>Rosales</taxon>
        <taxon>Rosaceae</taxon>
        <taxon>Amygdaloideae</taxon>
        <taxon>Amygdaleae</taxon>
        <taxon>Prunus</taxon>
    </lineage>
</organism>
<name>A0A4Y1RFX0_PRUDU</name>
<evidence type="ECO:0000256" key="4">
    <source>
        <dbReference type="ARBA" id="ARBA00007812"/>
    </source>
</evidence>
<evidence type="ECO:0000259" key="9">
    <source>
        <dbReference type="Pfam" id="PF00205"/>
    </source>
</evidence>
<dbReference type="GO" id="GO:0050660">
    <property type="term" value="F:flavin adenine dinucleotide binding"/>
    <property type="evidence" value="ECO:0007669"/>
    <property type="project" value="TreeGrafter"/>
</dbReference>
<dbReference type="AlphaFoldDB" id="A0A4Y1RFX0"/>
<comment type="cofactor">
    <cofactor evidence="1">
        <name>thiamine diphosphate</name>
        <dbReference type="ChEBI" id="CHEBI:58937"/>
    </cofactor>
</comment>
<keyword evidence="6" id="KW-0028">Amino-acid biosynthesis</keyword>
<dbReference type="PANTHER" id="PTHR18968:SF13">
    <property type="entry name" value="ACETOLACTATE SYNTHASE CATALYTIC SUBUNIT, MITOCHONDRIAL"/>
    <property type="match status" value="1"/>
</dbReference>
<dbReference type="EC" id="2.2.1.6" evidence="5"/>
<evidence type="ECO:0000256" key="7">
    <source>
        <dbReference type="ARBA" id="ARBA00023052"/>
    </source>
</evidence>
<dbReference type="GO" id="GO:0009097">
    <property type="term" value="P:isoleucine biosynthetic process"/>
    <property type="evidence" value="ECO:0007669"/>
    <property type="project" value="TreeGrafter"/>
</dbReference>
<dbReference type="InterPro" id="IPR029035">
    <property type="entry name" value="DHS-like_NAD/FAD-binding_dom"/>
</dbReference>
<reference evidence="10" key="1">
    <citation type="journal article" date="2019" name="Science">
        <title>Mutation of a bHLH transcription factor allowed almond domestication.</title>
        <authorList>
            <person name="Sanchez-Perez R."/>
            <person name="Pavan S."/>
            <person name="Mazzeo R."/>
            <person name="Moldovan C."/>
            <person name="Aiese Cigliano R."/>
            <person name="Del Cueto J."/>
            <person name="Ricciardi F."/>
            <person name="Lotti C."/>
            <person name="Ricciardi L."/>
            <person name="Dicenta F."/>
            <person name="Lopez-Marques R.L."/>
            <person name="Lindberg Moller B."/>
        </authorList>
    </citation>
    <scope>NUCLEOTIDE SEQUENCE</scope>
</reference>
<accession>A0A4Y1RFX0</accession>
<dbReference type="Gene3D" id="3.40.50.1220">
    <property type="entry name" value="TPP-binding domain"/>
    <property type="match status" value="1"/>
</dbReference>
<comment type="pathway">
    <text evidence="3">Amino-acid biosynthesis; L-valine biosynthesis; L-valine from pyruvate: step 1/4.</text>
</comment>
<evidence type="ECO:0000256" key="5">
    <source>
        <dbReference type="ARBA" id="ARBA00013145"/>
    </source>
</evidence>
<dbReference type="Pfam" id="PF00205">
    <property type="entry name" value="TPP_enzyme_M"/>
    <property type="match status" value="1"/>
</dbReference>
<dbReference type="InterPro" id="IPR045229">
    <property type="entry name" value="TPP_enz"/>
</dbReference>
<evidence type="ECO:0000256" key="6">
    <source>
        <dbReference type="ARBA" id="ARBA00022605"/>
    </source>
</evidence>
<evidence type="ECO:0000256" key="8">
    <source>
        <dbReference type="ARBA" id="ARBA00023304"/>
    </source>
</evidence>
<gene>
    <name evidence="10" type="ORF">Prudu_013655</name>
</gene>
<evidence type="ECO:0000313" key="10">
    <source>
        <dbReference type="EMBL" id="BBH02935.1"/>
    </source>
</evidence>
<evidence type="ECO:0000256" key="3">
    <source>
        <dbReference type="ARBA" id="ARBA00005025"/>
    </source>
</evidence>
<dbReference type="InterPro" id="IPR012000">
    <property type="entry name" value="Thiamin_PyroP_enz_cen_dom"/>
</dbReference>
<dbReference type="GO" id="GO:0030976">
    <property type="term" value="F:thiamine pyrophosphate binding"/>
    <property type="evidence" value="ECO:0007669"/>
    <property type="project" value="InterPro"/>
</dbReference>
<sequence>MSRLPKTPNEDHLEQIVRLVSESKRPVLYVGGGCLNSSEELRRFVELTGIPVASTLMGLGAYPCNDEELSLQMLGMHGTVYANYAVDRSDLLLAFGVRFDDRVTGKLEAFASRAKLSTLILIRQRLERTSSRMCRFVLMSNWRCKD</sequence>
<dbReference type="PANTHER" id="PTHR18968">
    <property type="entry name" value="THIAMINE PYROPHOSPHATE ENZYMES"/>
    <property type="match status" value="1"/>
</dbReference>
<protein>
    <recommendedName>
        <fullName evidence="5">acetolactate synthase</fullName>
        <ecNumber evidence="5">2.2.1.6</ecNumber>
    </recommendedName>
</protein>
<dbReference type="GO" id="GO:0000287">
    <property type="term" value="F:magnesium ion binding"/>
    <property type="evidence" value="ECO:0007669"/>
    <property type="project" value="InterPro"/>
</dbReference>
<dbReference type="GO" id="GO:0009099">
    <property type="term" value="P:L-valine biosynthetic process"/>
    <property type="evidence" value="ECO:0007669"/>
    <property type="project" value="TreeGrafter"/>
</dbReference>
<dbReference type="GO" id="GO:0005948">
    <property type="term" value="C:acetolactate synthase complex"/>
    <property type="evidence" value="ECO:0007669"/>
    <property type="project" value="TreeGrafter"/>
</dbReference>
<comment type="similarity">
    <text evidence="4">Belongs to the TPP enzyme family.</text>
</comment>
<dbReference type="EMBL" id="AP019301">
    <property type="protein sequence ID" value="BBH02935.1"/>
    <property type="molecule type" value="Genomic_DNA"/>
</dbReference>
<dbReference type="SUPFAM" id="SSF52467">
    <property type="entry name" value="DHS-like NAD/FAD-binding domain"/>
    <property type="match status" value="1"/>
</dbReference>
<keyword evidence="8" id="KW-0100">Branched-chain amino acid biosynthesis</keyword>
<proteinExistence type="inferred from homology"/>
<feature type="domain" description="Thiamine pyrophosphate enzyme central" evidence="9">
    <location>
        <begin position="13"/>
        <end position="116"/>
    </location>
</feature>
<evidence type="ECO:0000256" key="1">
    <source>
        <dbReference type="ARBA" id="ARBA00001964"/>
    </source>
</evidence>
<evidence type="ECO:0000256" key="2">
    <source>
        <dbReference type="ARBA" id="ARBA00004974"/>
    </source>
</evidence>